<sequence>MAGMFRLHARNGPGFHVGFQQEDHVLSPVSIFSPKVA</sequence>
<evidence type="ECO:0000313" key="2">
    <source>
        <dbReference type="Proteomes" id="UP000434957"/>
    </source>
</evidence>
<keyword evidence="2" id="KW-1185">Reference proteome</keyword>
<evidence type="ECO:0000313" key="1">
    <source>
        <dbReference type="EMBL" id="KAE9345339.1"/>
    </source>
</evidence>
<protein>
    <submittedName>
        <fullName evidence="1">Uncharacterized protein</fullName>
    </submittedName>
</protein>
<accession>A0A6A4FKQ9</accession>
<proteinExistence type="predicted"/>
<gene>
    <name evidence="1" type="ORF">PR003_g7995</name>
</gene>
<organism evidence="1 2">
    <name type="scientific">Phytophthora rubi</name>
    <dbReference type="NCBI Taxonomy" id="129364"/>
    <lineage>
        <taxon>Eukaryota</taxon>
        <taxon>Sar</taxon>
        <taxon>Stramenopiles</taxon>
        <taxon>Oomycota</taxon>
        <taxon>Peronosporomycetes</taxon>
        <taxon>Peronosporales</taxon>
        <taxon>Peronosporaceae</taxon>
        <taxon>Phytophthora</taxon>
    </lineage>
</organism>
<dbReference type="AlphaFoldDB" id="A0A6A4FKQ9"/>
<dbReference type="Proteomes" id="UP000434957">
    <property type="component" value="Unassembled WGS sequence"/>
</dbReference>
<name>A0A6A4FKQ9_9STRA</name>
<dbReference type="EMBL" id="QXFT01000388">
    <property type="protein sequence ID" value="KAE9345339.1"/>
    <property type="molecule type" value="Genomic_DNA"/>
</dbReference>
<reference evidence="1 2" key="1">
    <citation type="submission" date="2018-08" db="EMBL/GenBank/DDBJ databases">
        <title>Genomic investigation of the strawberry pathogen Phytophthora fragariae indicates pathogenicity is determined by transcriptional variation in three key races.</title>
        <authorList>
            <person name="Adams T.M."/>
            <person name="Armitage A.D."/>
            <person name="Sobczyk M.K."/>
            <person name="Bates H.J."/>
            <person name="Dunwell J.M."/>
            <person name="Nellist C.F."/>
            <person name="Harrison R.J."/>
        </authorList>
    </citation>
    <scope>NUCLEOTIDE SEQUENCE [LARGE SCALE GENOMIC DNA]</scope>
    <source>
        <strain evidence="1 2">SCRP333</strain>
    </source>
</reference>
<comment type="caution">
    <text evidence="1">The sequence shown here is derived from an EMBL/GenBank/DDBJ whole genome shotgun (WGS) entry which is preliminary data.</text>
</comment>